<evidence type="ECO:0000313" key="2">
    <source>
        <dbReference type="Proteomes" id="UP000004736"/>
    </source>
</evidence>
<accession>C9LPI5</accession>
<comment type="caution">
    <text evidence="1">The sequence shown here is derived from an EMBL/GenBank/DDBJ whole genome shotgun (WGS) entry which is preliminary data.</text>
</comment>
<reference evidence="1" key="1">
    <citation type="submission" date="2009-09" db="EMBL/GenBank/DDBJ databases">
        <authorList>
            <person name="Weinstock G."/>
            <person name="Sodergren E."/>
            <person name="Clifton S."/>
            <person name="Fulton L."/>
            <person name="Fulton B."/>
            <person name="Courtney L."/>
            <person name="Fronick C."/>
            <person name="Harrison M."/>
            <person name="Strong C."/>
            <person name="Farmer C."/>
            <person name="Delahaunty K."/>
            <person name="Markovic C."/>
            <person name="Hall O."/>
            <person name="Minx P."/>
            <person name="Tomlinson C."/>
            <person name="Mitreva M."/>
            <person name="Nelson J."/>
            <person name="Hou S."/>
            <person name="Wollam A."/>
            <person name="Pepin K.H."/>
            <person name="Johnson M."/>
            <person name="Bhonagiri V."/>
            <person name="Nash W.E."/>
            <person name="Warren W."/>
            <person name="Chinwalla A."/>
            <person name="Mardis E.R."/>
            <person name="Wilson R.K."/>
        </authorList>
    </citation>
    <scope>NUCLEOTIDE SEQUENCE [LARGE SCALE GENOMIC DNA]</scope>
    <source>
        <strain evidence="1">DSM 15470</strain>
    </source>
</reference>
<organism evidence="1 2">
    <name type="scientific">Dialister invisus DSM 15470</name>
    <dbReference type="NCBI Taxonomy" id="592028"/>
    <lineage>
        <taxon>Bacteria</taxon>
        <taxon>Bacillati</taxon>
        <taxon>Bacillota</taxon>
        <taxon>Negativicutes</taxon>
        <taxon>Veillonellales</taxon>
        <taxon>Veillonellaceae</taxon>
        <taxon>Dialister</taxon>
    </lineage>
</organism>
<proteinExistence type="predicted"/>
<dbReference type="HOGENOM" id="CLU_3079266_0_0_9"/>
<dbReference type="EMBL" id="ACIM02000001">
    <property type="protein sequence ID" value="EEW97471.1"/>
    <property type="molecule type" value="Genomic_DNA"/>
</dbReference>
<name>C9LPI5_9FIRM</name>
<dbReference type="Proteomes" id="UP000004736">
    <property type="component" value="Unassembled WGS sequence"/>
</dbReference>
<protein>
    <submittedName>
        <fullName evidence="1">Uncharacterized protein</fullName>
    </submittedName>
</protein>
<sequence length="52" mass="6401">MEKMGVREKYFKKISNYFSCFSKFKLERDTIMAALRTVPFRRGNRERRKEYG</sequence>
<dbReference type="AlphaFoldDB" id="C9LPI5"/>
<gene>
    <name evidence="1" type="ORF">GCWU000321_01465</name>
</gene>
<evidence type="ECO:0000313" key="1">
    <source>
        <dbReference type="EMBL" id="EEW97471.1"/>
    </source>
</evidence>
<dbReference type="STRING" id="592028.GCWU000321_01465"/>
<keyword evidence="2" id="KW-1185">Reference proteome</keyword>